<dbReference type="GO" id="GO:0016853">
    <property type="term" value="F:isomerase activity"/>
    <property type="evidence" value="ECO:0007669"/>
    <property type="project" value="UniProtKB-UniRule"/>
</dbReference>
<evidence type="ECO:0000313" key="6">
    <source>
        <dbReference type="EMBL" id="BCJ88394.1"/>
    </source>
</evidence>
<proteinExistence type="inferred from homology"/>
<dbReference type="InterPro" id="IPR018191">
    <property type="entry name" value="4-OT"/>
</dbReference>
<evidence type="ECO:0000313" key="7">
    <source>
        <dbReference type="Proteomes" id="UP000593802"/>
    </source>
</evidence>
<organism evidence="6 7">
    <name type="scientific">Effusibacillus dendaii</name>
    <dbReference type="NCBI Taxonomy" id="2743772"/>
    <lineage>
        <taxon>Bacteria</taxon>
        <taxon>Bacillati</taxon>
        <taxon>Bacillota</taxon>
        <taxon>Bacilli</taxon>
        <taxon>Bacillales</taxon>
        <taxon>Alicyclobacillaceae</taxon>
        <taxon>Effusibacillus</taxon>
    </lineage>
</organism>
<dbReference type="Proteomes" id="UP000593802">
    <property type="component" value="Chromosome"/>
</dbReference>
<dbReference type="KEGG" id="eff:skT53_33790"/>
<dbReference type="NCBIfam" id="NF002571">
    <property type="entry name" value="PRK02220.1"/>
    <property type="match status" value="1"/>
</dbReference>
<feature type="domain" description="4-oxalocrotonate tautomerase-like" evidence="5">
    <location>
        <begin position="2"/>
        <end position="60"/>
    </location>
</feature>
<name>A0A7I8DE59_9BACL</name>
<evidence type="ECO:0000256" key="1">
    <source>
        <dbReference type="ARBA" id="ARBA00006723"/>
    </source>
</evidence>
<dbReference type="NCBIfam" id="TIGR00013">
    <property type="entry name" value="taut"/>
    <property type="match status" value="1"/>
</dbReference>
<dbReference type="EC" id="5.3.2.-" evidence="4"/>
<dbReference type="PANTHER" id="PTHR35530:SF1">
    <property type="entry name" value="2-HYDROXYMUCONATE TAUTOMERASE"/>
    <property type="match status" value="1"/>
</dbReference>
<evidence type="ECO:0000256" key="3">
    <source>
        <dbReference type="PIRSR" id="PIRSR618191-1"/>
    </source>
</evidence>
<dbReference type="AlphaFoldDB" id="A0A7I8DE59"/>
<protein>
    <recommendedName>
        <fullName evidence="4">Tautomerase</fullName>
        <ecNumber evidence="4">5.3.2.-</ecNumber>
    </recommendedName>
</protein>
<dbReference type="Pfam" id="PF01361">
    <property type="entry name" value="Tautomerase"/>
    <property type="match status" value="1"/>
</dbReference>
<keyword evidence="2 4" id="KW-0413">Isomerase</keyword>
<sequence>MPFVQIQMLEGRPEEKIKQMIRDVTDTIVNTLDVPKENVRVVVSEVPKTHWGIAGTPVSDIPGR</sequence>
<dbReference type="InterPro" id="IPR014347">
    <property type="entry name" value="Tautomerase/MIF_sf"/>
</dbReference>
<dbReference type="EMBL" id="AP023366">
    <property type="protein sequence ID" value="BCJ88394.1"/>
    <property type="molecule type" value="Genomic_DNA"/>
</dbReference>
<dbReference type="InterPro" id="IPR004370">
    <property type="entry name" value="4-OT-like_dom"/>
</dbReference>
<dbReference type="SUPFAM" id="SSF55331">
    <property type="entry name" value="Tautomerase/MIF"/>
    <property type="match status" value="1"/>
</dbReference>
<reference evidence="6 7" key="1">
    <citation type="submission" date="2020-08" db="EMBL/GenBank/DDBJ databases">
        <title>Complete Genome Sequence of Effusibacillus dendaii Strain skT53, Isolated from Farmland soil.</title>
        <authorList>
            <person name="Konishi T."/>
            <person name="Kawasaki H."/>
        </authorList>
    </citation>
    <scope>NUCLEOTIDE SEQUENCE [LARGE SCALE GENOMIC DNA]</scope>
    <source>
        <strain evidence="7">skT53</strain>
    </source>
</reference>
<comment type="similarity">
    <text evidence="1 4">Belongs to the 4-oxalocrotonate tautomerase family.</text>
</comment>
<evidence type="ECO:0000256" key="4">
    <source>
        <dbReference type="RuleBase" id="RU362032"/>
    </source>
</evidence>
<dbReference type="NCBIfam" id="NF002524">
    <property type="entry name" value="PRK01964.1"/>
    <property type="match status" value="1"/>
</dbReference>
<accession>A0A7I8DE59</accession>
<evidence type="ECO:0000259" key="5">
    <source>
        <dbReference type="Pfam" id="PF01361"/>
    </source>
</evidence>
<gene>
    <name evidence="6" type="ORF">skT53_33790</name>
</gene>
<dbReference type="PANTHER" id="PTHR35530">
    <property type="entry name" value="TAUTOMERASE-RELATED"/>
    <property type="match status" value="1"/>
</dbReference>
<dbReference type="Gene3D" id="3.30.429.10">
    <property type="entry name" value="Macrophage Migration Inhibitory Factor"/>
    <property type="match status" value="1"/>
</dbReference>
<evidence type="ECO:0000256" key="2">
    <source>
        <dbReference type="ARBA" id="ARBA00023235"/>
    </source>
</evidence>
<keyword evidence="7" id="KW-1185">Reference proteome</keyword>
<dbReference type="RefSeq" id="WP_200759011.1">
    <property type="nucleotide sequence ID" value="NZ_AP023366.1"/>
</dbReference>
<feature type="active site" description="Proton acceptor; via imino nitrogen" evidence="3">
    <location>
        <position position="2"/>
    </location>
</feature>